<gene>
    <name evidence="2" type="ORF">M422DRAFT_267744</name>
</gene>
<evidence type="ECO:0000256" key="1">
    <source>
        <dbReference type="SAM" id="MobiDB-lite"/>
    </source>
</evidence>
<sequence length="290" mass="30976">MTSVGAKRMAHSADGGRLGLSANGMYSFASSNVPPTTNLSPEDLDLICLCFTLGAGTIANPLPTTVLSTSLGTPQALPSPKDPSLTPSSLSNAAYTASSIIGGGTRRDGPIQSAQAVPKTGEATLKYVSKVFAFLSELGEWEIEFKTIKVETSHAFHIHFAVLEIKYQYLTLIYVTHFLLTVCYAIPITQASDETKASIWSWSVTGNKTAHSVLELWNKFVGAMSKSRGKNASSTSGSGRRQDSTPSASNLTCSPTSLFLSLHLRRSPHVHTPKTHLALKPPKLRSSPSL</sequence>
<evidence type="ECO:0000313" key="3">
    <source>
        <dbReference type="Proteomes" id="UP000054279"/>
    </source>
</evidence>
<dbReference type="HOGENOM" id="CLU_960325_0_0_1"/>
<name>A0A0C9U8D5_SPHS4</name>
<keyword evidence="3" id="KW-1185">Reference proteome</keyword>
<evidence type="ECO:0000313" key="2">
    <source>
        <dbReference type="EMBL" id="KIJ30699.1"/>
    </source>
</evidence>
<feature type="region of interest" description="Disordered" evidence="1">
    <location>
        <begin position="271"/>
        <end position="290"/>
    </location>
</feature>
<proteinExistence type="predicted"/>
<feature type="compositionally biased region" description="Polar residues" evidence="1">
    <location>
        <begin position="230"/>
        <end position="250"/>
    </location>
</feature>
<dbReference type="AlphaFoldDB" id="A0A0C9U8D5"/>
<dbReference type="EMBL" id="KN837256">
    <property type="protein sequence ID" value="KIJ30699.1"/>
    <property type="molecule type" value="Genomic_DNA"/>
</dbReference>
<organism evidence="2 3">
    <name type="scientific">Sphaerobolus stellatus (strain SS14)</name>
    <dbReference type="NCBI Taxonomy" id="990650"/>
    <lineage>
        <taxon>Eukaryota</taxon>
        <taxon>Fungi</taxon>
        <taxon>Dikarya</taxon>
        <taxon>Basidiomycota</taxon>
        <taxon>Agaricomycotina</taxon>
        <taxon>Agaricomycetes</taxon>
        <taxon>Phallomycetidae</taxon>
        <taxon>Geastrales</taxon>
        <taxon>Sphaerobolaceae</taxon>
        <taxon>Sphaerobolus</taxon>
    </lineage>
</organism>
<accession>A0A0C9U8D5</accession>
<reference evidence="2 3" key="1">
    <citation type="submission" date="2014-06" db="EMBL/GenBank/DDBJ databases">
        <title>Evolutionary Origins and Diversification of the Mycorrhizal Mutualists.</title>
        <authorList>
            <consortium name="DOE Joint Genome Institute"/>
            <consortium name="Mycorrhizal Genomics Consortium"/>
            <person name="Kohler A."/>
            <person name="Kuo A."/>
            <person name="Nagy L.G."/>
            <person name="Floudas D."/>
            <person name="Copeland A."/>
            <person name="Barry K.W."/>
            <person name="Cichocki N."/>
            <person name="Veneault-Fourrey C."/>
            <person name="LaButti K."/>
            <person name="Lindquist E.A."/>
            <person name="Lipzen A."/>
            <person name="Lundell T."/>
            <person name="Morin E."/>
            <person name="Murat C."/>
            <person name="Riley R."/>
            <person name="Ohm R."/>
            <person name="Sun H."/>
            <person name="Tunlid A."/>
            <person name="Henrissat B."/>
            <person name="Grigoriev I.V."/>
            <person name="Hibbett D.S."/>
            <person name="Martin F."/>
        </authorList>
    </citation>
    <scope>NUCLEOTIDE SEQUENCE [LARGE SCALE GENOMIC DNA]</scope>
    <source>
        <strain evidence="2 3">SS14</strain>
    </source>
</reference>
<feature type="region of interest" description="Disordered" evidence="1">
    <location>
        <begin position="227"/>
        <end position="250"/>
    </location>
</feature>
<dbReference type="Proteomes" id="UP000054279">
    <property type="component" value="Unassembled WGS sequence"/>
</dbReference>
<protein>
    <submittedName>
        <fullName evidence="2">Uncharacterized protein</fullName>
    </submittedName>
</protein>